<dbReference type="Proteomes" id="UP000031532">
    <property type="component" value="Unassembled WGS sequence"/>
</dbReference>
<dbReference type="InterPro" id="IPR038146">
    <property type="entry name" value="933W_put_Xis_sf"/>
</dbReference>
<dbReference type="AlphaFoldDB" id="A0A9X5I3B4"/>
<evidence type="ECO:0000313" key="2">
    <source>
        <dbReference type="Proteomes" id="UP000031532"/>
    </source>
</evidence>
<accession>A0A9X5I3B4</accession>
<name>A0A9X5I3B4_9CYAN</name>
<proteinExistence type="predicted"/>
<gene>
    <name evidence="1" type="ORF">QH73_0006460</name>
</gene>
<evidence type="ECO:0000313" key="1">
    <source>
        <dbReference type="EMBL" id="NHC34303.1"/>
    </source>
</evidence>
<comment type="caution">
    <text evidence="1">The sequence shown here is derived from an EMBL/GenBank/DDBJ whole genome shotgun (WGS) entry which is preliminary data.</text>
</comment>
<keyword evidence="2" id="KW-1185">Reference proteome</keyword>
<dbReference type="EMBL" id="JTJC03000001">
    <property type="protein sequence ID" value="NHC34303.1"/>
    <property type="molecule type" value="Genomic_DNA"/>
</dbReference>
<reference evidence="1 2" key="1">
    <citation type="journal article" date="2015" name="Genome Announc.">
        <title>Draft Genome Sequence of the Terrestrial Cyanobacterium Scytonema millei VB511283, Isolated from Eastern India.</title>
        <authorList>
            <person name="Sen D."/>
            <person name="Chandrababunaidu M.M."/>
            <person name="Singh D."/>
            <person name="Sanghi N."/>
            <person name="Ghorai A."/>
            <person name="Mishra G.P."/>
            <person name="Madduluri M."/>
            <person name="Adhikary S.P."/>
            <person name="Tripathy S."/>
        </authorList>
    </citation>
    <scope>NUCLEOTIDE SEQUENCE [LARGE SCALE GENOMIC DNA]</scope>
    <source>
        <strain evidence="1 2">VB511283</strain>
    </source>
</reference>
<sequence>MSQQEETLKSSSFTMLDKYLTAKIVGISPHTVKTYRERYWQAGIHYVRCNSRMIRYNQELIIDWVANRSNSPECHQRAIEAYLASLLSNKPKTRGRKPK</sequence>
<protein>
    <submittedName>
        <fullName evidence="1">Uncharacterized protein</fullName>
    </submittedName>
</protein>
<dbReference type="OrthoDB" id="467722at2"/>
<organism evidence="1 2">
    <name type="scientific">Scytonema millei VB511283</name>
    <dbReference type="NCBI Taxonomy" id="1245923"/>
    <lineage>
        <taxon>Bacteria</taxon>
        <taxon>Bacillati</taxon>
        <taxon>Cyanobacteriota</taxon>
        <taxon>Cyanophyceae</taxon>
        <taxon>Nostocales</taxon>
        <taxon>Scytonemataceae</taxon>
        <taxon>Scytonema</taxon>
    </lineage>
</organism>
<dbReference type="Gene3D" id="1.10.1660.60">
    <property type="entry name" value="Putative excisionased domain DUF1233"/>
    <property type="match status" value="1"/>
</dbReference>